<evidence type="ECO:0000259" key="7">
    <source>
        <dbReference type="Pfam" id="PF01494"/>
    </source>
</evidence>
<proteinExistence type="predicted"/>
<dbReference type="Gene3D" id="3.50.50.60">
    <property type="entry name" value="FAD/NAD(P)-binding domain"/>
    <property type="match status" value="1"/>
</dbReference>
<dbReference type="RefSeq" id="WP_378255499.1">
    <property type="nucleotide sequence ID" value="NZ_JBHSIT010000004.1"/>
</dbReference>
<evidence type="ECO:0000256" key="6">
    <source>
        <dbReference type="SAM" id="MobiDB-lite"/>
    </source>
</evidence>
<dbReference type="EMBL" id="JBHSIT010000004">
    <property type="protein sequence ID" value="MFC4908652.1"/>
    <property type="molecule type" value="Genomic_DNA"/>
</dbReference>
<dbReference type="PANTHER" id="PTHR13789:SF318">
    <property type="entry name" value="GERANYLGERANYL DIPHOSPHATE REDUCTASE"/>
    <property type="match status" value="1"/>
</dbReference>
<dbReference type="InterPro" id="IPR050493">
    <property type="entry name" value="FAD-dep_Monooxygenase_BioMet"/>
</dbReference>
<feature type="compositionally biased region" description="Low complexity" evidence="6">
    <location>
        <begin position="385"/>
        <end position="406"/>
    </location>
</feature>
<name>A0ABV9TWX1_9ACTN</name>
<evidence type="ECO:0000313" key="9">
    <source>
        <dbReference type="Proteomes" id="UP001595872"/>
    </source>
</evidence>
<evidence type="ECO:0000256" key="3">
    <source>
        <dbReference type="ARBA" id="ARBA00022827"/>
    </source>
</evidence>
<dbReference type="SUPFAM" id="SSF51905">
    <property type="entry name" value="FAD/NAD(P)-binding domain"/>
    <property type="match status" value="1"/>
</dbReference>
<sequence>MTDRTAIVVGGGIGGLTAAAALKGKGWRVTLLERARSLDPVGAGLALGPNALRALDTLGLGDPVRELAAFQGDGGIRRASGTWLSRTSAEAATARYGDPTVLLMRAALVDLLVERLDDDEKLLGTTVTGVDPDHGIVRTDDGEEHEADLIVAADGIHSPLRRTLFPDHPEPRYAGVTAWRFVVDAEVAPAPSETWGRGLVFGVMPLAGNRVYCYATAVAPAGASAPDGEKAELTRLFGSWHAPIPELVGKAGPILRNDVRYLDEPLPAMHRGKVALLGDAAHPMTPNLGQGACQAVEDGIVLAHEMTGGGGLPAYTRARLPRTSAIVKRSAGIARLTRLSNPVAVAGRDAAIRAMGLLGPTALLRQADSVFTWTPPAAPGPAGPTGPAGTTGPADPAGPAGTAATG</sequence>
<accession>A0ABV9TWX1</accession>
<dbReference type="PRINTS" id="PR00420">
    <property type="entry name" value="RNGMNOXGNASE"/>
</dbReference>
<keyword evidence="3" id="KW-0274">FAD</keyword>
<dbReference type="Pfam" id="PF01494">
    <property type="entry name" value="FAD_binding_3"/>
    <property type="match status" value="1"/>
</dbReference>
<protein>
    <submittedName>
        <fullName evidence="8">FAD-dependent monooxygenase</fullName>
    </submittedName>
</protein>
<comment type="cofactor">
    <cofactor evidence="1">
        <name>FAD</name>
        <dbReference type="ChEBI" id="CHEBI:57692"/>
    </cofactor>
</comment>
<gene>
    <name evidence="8" type="ORF">ACFPCY_15085</name>
</gene>
<dbReference type="InterPro" id="IPR002938">
    <property type="entry name" value="FAD-bd"/>
</dbReference>
<evidence type="ECO:0000256" key="1">
    <source>
        <dbReference type="ARBA" id="ARBA00001974"/>
    </source>
</evidence>
<feature type="region of interest" description="Disordered" evidence="6">
    <location>
        <begin position="374"/>
        <end position="406"/>
    </location>
</feature>
<dbReference type="InterPro" id="IPR036188">
    <property type="entry name" value="FAD/NAD-bd_sf"/>
</dbReference>
<keyword evidence="9" id="KW-1185">Reference proteome</keyword>
<feature type="domain" description="FAD-binding" evidence="7">
    <location>
        <begin position="6"/>
        <end position="329"/>
    </location>
</feature>
<dbReference type="GO" id="GO:0004497">
    <property type="term" value="F:monooxygenase activity"/>
    <property type="evidence" value="ECO:0007669"/>
    <property type="project" value="UniProtKB-KW"/>
</dbReference>
<reference evidence="9" key="1">
    <citation type="journal article" date="2019" name="Int. J. Syst. Evol. Microbiol.">
        <title>The Global Catalogue of Microorganisms (GCM) 10K type strain sequencing project: providing services to taxonomists for standard genome sequencing and annotation.</title>
        <authorList>
            <consortium name="The Broad Institute Genomics Platform"/>
            <consortium name="The Broad Institute Genome Sequencing Center for Infectious Disease"/>
            <person name="Wu L."/>
            <person name="Ma J."/>
        </authorList>
    </citation>
    <scope>NUCLEOTIDE SEQUENCE [LARGE SCALE GENOMIC DNA]</scope>
    <source>
        <strain evidence="9">KLKA75</strain>
    </source>
</reference>
<keyword evidence="2" id="KW-0285">Flavoprotein</keyword>
<organism evidence="8 9">
    <name type="scientific">Actinomadura gamaensis</name>
    <dbReference type="NCBI Taxonomy" id="1763541"/>
    <lineage>
        <taxon>Bacteria</taxon>
        <taxon>Bacillati</taxon>
        <taxon>Actinomycetota</taxon>
        <taxon>Actinomycetes</taxon>
        <taxon>Streptosporangiales</taxon>
        <taxon>Thermomonosporaceae</taxon>
        <taxon>Actinomadura</taxon>
    </lineage>
</organism>
<keyword evidence="5 8" id="KW-0503">Monooxygenase</keyword>
<evidence type="ECO:0000256" key="2">
    <source>
        <dbReference type="ARBA" id="ARBA00022630"/>
    </source>
</evidence>
<comment type="caution">
    <text evidence="8">The sequence shown here is derived from an EMBL/GenBank/DDBJ whole genome shotgun (WGS) entry which is preliminary data.</text>
</comment>
<evidence type="ECO:0000313" key="8">
    <source>
        <dbReference type="EMBL" id="MFC4908652.1"/>
    </source>
</evidence>
<dbReference type="PANTHER" id="PTHR13789">
    <property type="entry name" value="MONOOXYGENASE"/>
    <property type="match status" value="1"/>
</dbReference>
<evidence type="ECO:0000256" key="5">
    <source>
        <dbReference type="ARBA" id="ARBA00023033"/>
    </source>
</evidence>
<evidence type="ECO:0000256" key="4">
    <source>
        <dbReference type="ARBA" id="ARBA00023002"/>
    </source>
</evidence>
<dbReference type="Proteomes" id="UP001595872">
    <property type="component" value="Unassembled WGS sequence"/>
</dbReference>
<keyword evidence="4" id="KW-0560">Oxidoreductase</keyword>